<evidence type="ECO:0000256" key="2">
    <source>
        <dbReference type="RuleBase" id="RU003876"/>
    </source>
</evidence>
<dbReference type="eggNOG" id="KOG1507">
    <property type="taxonomic scope" value="Eukaryota"/>
</dbReference>
<dbReference type="OrthoDB" id="27325at2759"/>
<evidence type="ECO:0000313" key="5">
    <source>
        <dbReference type="Proteomes" id="UP000002729"/>
    </source>
</evidence>
<dbReference type="Gene3D" id="1.20.5.1500">
    <property type="match status" value="1"/>
</dbReference>
<dbReference type="Gene3D" id="3.30.1120.90">
    <property type="entry name" value="Nucleosome assembly protein"/>
    <property type="match status" value="1"/>
</dbReference>
<dbReference type="InterPro" id="IPR037231">
    <property type="entry name" value="NAP-like_sf"/>
</dbReference>
<proteinExistence type="inferred from homology"/>
<dbReference type="KEGG" id="aaf:AURANDRAFT_18958"/>
<dbReference type="Pfam" id="PF00956">
    <property type="entry name" value="NAP"/>
    <property type="match status" value="1"/>
</dbReference>
<organism evidence="5">
    <name type="scientific">Aureococcus anophagefferens</name>
    <name type="common">Harmful bloom alga</name>
    <dbReference type="NCBI Taxonomy" id="44056"/>
    <lineage>
        <taxon>Eukaryota</taxon>
        <taxon>Sar</taxon>
        <taxon>Stramenopiles</taxon>
        <taxon>Ochrophyta</taxon>
        <taxon>Pelagophyceae</taxon>
        <taxon>Pelagomonadales</taxon>
        <taxon>Pelagomonadaceae</taxon>
        <taxon>Aureococcus</taxon>
    </lineage>
</organism>
<dbReference type="GeneID" id="20219067"/>
<protein>
    <recommendedName>
        <fullName evidence="6">Nucleosome assembly protein</fullName>
    </recommendedName>
</protein>
<dbReference type="Proteomes" id="UP000002729">
    <property type="component" value="Unassembled WGS sequence"/>
</dbReference>
<name>F0XWB4_AURAN</name>
<dbReference type="SUPFAM" id="SSF143113">
    <property type="entry name" value="NAP-like"/>
    <property type="match status" value="1"/>
</dbReference>
<dbReference type="GO" id="GO:0005634">
    <property type="term" value="C:nucleus"/>
    <property type="evidence" value="ECO:0007669"/>
    <property type="project" value="InterPro"/>
</dbReference>
<evidence type="ECO:0000256" key="1">
    <source>
        <dbReference type="ARBA" id="ARBA00009947"/>
    </source>
</evidence>
<evidence type="ECO:0000313" key="4">
    <source>
        <dbReference type="EMBL" id="EGB12995.1"/>
    </source>
</evidence>
<reference evidence="4 5" key="1">
    <citation type="journal article" date="2011" name="Proc. Natl. Acad. Sci. U.S.A.">
        <title>Niche of harmful alga Aureococcus anophagefferens revealed through ecogenomics.</title>
        <authorList>
            <person name="Gobler C.J."/>
            <person name="Berry D.L."/>
            <person name="Dyhrman S.T."/>
            <person name="Wilhelm S.W."/>
            <person name="Salamov A."/>
            <person name="Lobanov A.V."/>
            <person name="Zhang Y."/>
            <person name="Collier J.L."/>
            <person name="Wurch L.L."/>
            <person name="Kustka A.B."/>
            <person name="Dill B.D."/>
            <person name="Shah M."/>
            <person name="VerBerkmoes N.C."/>
            <person name="Kuo A."/>
            <person name="Terry A."/>
            <person name="Pangilinan J."/>
            <person name="Lindquist E.A."/>
            <person name="Lucas S."/>
            <person name="Paulsen I.T."/>
            <person name="Hattenrath-Lehmann T.K."/>
            <person name="Talmage S.C."/>
            <person name="Walker E.A."/>
            <person name="Koch F."/>
            <person name="Burson A.M."/>
            <person name="Marcoval M.A."/>
            <person name="Tang Y.Z."/>
            <person name="Lecleir G.R."/>
            <person name="Coyne K.J."/>
            <person name="Berg G.M."/>
            <person name="Bertrand E.M."/>
            <person name="Saito M.A."/>
            <person name="Gladyshev V.N."/>
            <person name="Grigoriev I.V."/>
        </authorList>
    </citation>
    <scope>NUCLEOTIDE SEQUENCE [LARGE SCALE GENOMIC DNA]</scope>
    <source>
        <strain evidence="5">CCMP 1984</strain>
    </source>
</reference>
<evidence type="ECO:0000256" key="3">
    <source>
        <dbReference type="SAM" id="MobiDB-lite"/>
    </source>
</evidence>
<dbReference type="FunCoup" id="F0XWB4">
    <property type="interactions" value="260"/>
</dbReference>
<comment type="similarity">
    <text evidence="1 2">Belongs to the nucleosome assembly protein (NAP) family.</text>
</comment>
<gene>
    <name evidence="4" type="ORF">AURANDRAFT_18958</name>
</gene>
<evidence type="ECO:0008006" key="6">
    <source>
        <dbReference type="Google" id="ProtNLM"/>
    </source>
</evidence>
<dbReference type="InParanoid" id="F0XWB4"/>
<dbReference type="AlphaFoldDB" id="F0XWB4"/>
<feature type="region of interest" description="Disordered" evidence="3">
    <location>
        <begin position="276"/>
        <end position="298"/>
    </location>
</feature>
<accession>F0XWB4</accession>
<keyword evidence="5" id="KW-1185">Reference proteome</keyword>
<dbReference type="EMBL" id="GL833120">
    <property type="protein sequence ID" value="EGB12995.1"/>
    <property type="molecule type" value="Genomic_DNA"/>
</dbReference>
<dbReference type="GO" id="GO:0006334">
    <property type="term" value="P:nucleosome assembly"/>
    <property type="evidence" value="ECO:0007669"/>
    <property type="project" value="InterPro"/>
</dbReference>
<dbReference type="OMA" id="YSGDFMY"/>
<dbReference type="PANTHER" id="PTHR11875">
    <property type="entry name" value="TESTIS-SPECIFIC Y-ENCODED PROTEIN"/>
    <property type="match status" value="1"/>
</dbReference>
<dbReference type="InterPro" id="IPR002164">
    <property type="entry name" value="NAP_family"/>
</dbReference>
<dbReference type="RefSeq" id="XP_009032606.1">
    <property type="nucleotide sequence ID" value="XM_009034358.1"/>
</dbReference>
<sequence>MAGPPLPKEVLQRVLGLKALEEQREAQMKAYLVERAALEQKYKALIDPIYGERSKIVRGELEPALSEEDRATVEQAGTTTDEADGPIVGVPDFWLSALGRNEAFEHFLEEPDVAALKYLVDVRCADFEDLTGFTVEFEFAENPFFSDSVLTKSYAIPNLVDANGQPELEKITGCEIAWKDAKDNLCVHEVKKKQKSKRGKNAGQTRVVAKLEDKPSFFHFFKSIKLPSADDDDEDEGDGEEFDDAARDKIDNDVELAFALRNQIVPHAVLWFTGEACDDDDDEDYDYDDEEGSDDEED</sequence>